<feature type="chain" id="PRO_5019320274" evidence="1">
    <location>
        <begin position="17"/>
        <end position="276"/>
    </location>
</feature>
<proteinExistence type="predicted"/>
<evidence type="ECO:0000313" key="2">
    <source>
        <dbReference type="EMBL" id="VEL33620.1"/>
    </source>
</evidence>
<sequence>MLVFVMDLLFVSMARRAYLLAGGCKASNSTSRTLPLSTCGSSALRLFFFSPLGGIGNDHSTAPRGSLDDGLPSHPIRYLIGSAQIVQTASTILLCALASAREYCLRQIGRCLSLCCLLSFVPFSLVSCLLSFVDLLDQPESRLGSLPVCYSRCTFLPSTHQCARARRHAGTPARLHTVRPRLSRCLPFAVSVLFVTRLRTHTCSCVRLPPAACRLEHPSSCLLHAPALLCRPRTRDTSTHAHTRLCLGLCRSLGQIAVAAAAAARFFQIRPEGRQV</sequence>
<comment type="caution">
    <text evidence="2">The sequence shown here is derived from an EMBL/GenBank/DDBJ whole genome shotgun (WGS) entry which is preliminary data.</text>
</comment>
<name>A0A448XCI7_9PLAT</name>
<dbReference type="EMBL" id="CAAALY010246096">
    <property type="protein sequence ID" value="VEL33620.1"/>
    <property type="molecule type" value="Genomic_DNA"/>
</dbReference>
<feature type="signal peptide" evidence="1">
    <location>
        <begin position="1"/>
        <end position="16"/>
    </location>
</feature>
<feature type="non-terminal residue" evidence="2">
    <location>
        <position position="1"/>
    </location>
</feature>
<dbReference type="Proteomes" id="UP000784294">
    <property type="component" value="Unassembled WGS sequence"/>
</dbReference>
<accession>A0A448XCI7</accession>
<protein>
    <submittedName>
        <fullName evidence="2">Uncharacterized protein</fullName>
    </submittedName>
</protein>
<keyword evidence="1" id="KW-0732">Signal</keyword>
<keyword evidence="3" id="KW-1185">Reference proteome</keyword>
<evidence type="ECO:0000256" key="1">
    <source>
        <dbReference type="SAM" id="SignalP"/>
    </source>
</evidence>
<organism evidence="2 3">
    <name type="scientific">Protopolystoma xenopodis</name>
    <dbReference type="NCBI Taxonomy" id="117903"/>
    <lineage>
        <taxon>Eukaryota</taxon>
        <taxon>Metazoa</taxon>
        <taxon>Spiralia</taxon>
        <taxon>Lophotrochozoa</taxon>
        <taxon>Platyhelminthes</taxon>
        <taxon>Monogenea</taxon>
        <taxon>Polyopisthocotylea</taxon>
        <taxon>Polystomatidea</taxon>
        <taxon>Polystomatidae</taxon>
        <taxon>Protopolystoma</taxon>
    </lineage>
</organism>
<gene>
    <name evidence="2" type="ORF">PXEA_LOCUS27060</name>
</gene>
<reference evidence="2" key="1">
    <citation type="submission" date="2018-11" db="EMBL/GenBank/DDBJ databases">
        <authorList>
            <consortium name="Pathogen Informatics"/>
        </authorList>
    </citation>
    <scope>NUCLEOTIDE SEQUENCE</scope>
</reference>
<evidence type="ECO:0000313" key="3">
    <source>
        <dbReference type="Proteomes" id="UP000784294"/>
    </source>
</evidence>
<dbReference type="AlphaFoldDB" id="A0A448XCI7"/>